<reference evidence="1" key="1">
    <citation type="submission" date="2019-01" db="EMBL/GenBank/DDBJ databases">
        <title>Draft genome sequences of three monokaryotic isolates of the white-rot basidiomycete fungus Dichomitus squalens.</title>
        <authorList>
            <consortium name="DOE Joint Genome Institute"/>
            <person name="Lopez S.C."/>
            <person name="Andreopoulos B."/>
            <person name="Pangilinan J."/>
            <person name="Lipzen A."/>
            <person name="Riley R."/>
            <person name="Ahrendt S."/>
            <person name="Ng V."/>
            <person name="Barry K."/>
            <person name="Daum C."/>
            <person name="Grigoriev I.V."/>
            <person name="Hilden K.S."/>
            <person name="Makela M.R."/>
            <person name="de Vries R.P."/>
        </authorList>
    </citation>
    <scope>NUCLEOTIDE SEQUENCE [LARGE SCALE GENOMIC DNA]</scope>
    <source>
        <strain evidence="1">OM18370.1</strain>
    </source>
</reference>
<proteinExistence type="predicted"/>
<name>A0A4Q9M8X5_9APHY</name>
<sequence length="426" mass="47099">MRVCIRIPLLMIETARGRASLSLTLDPISKIEALEYGIEASKDLFGKLPPSSIRGREHTIIEASKHILDADIAVTAYRVTKDEKFLQSFRLILADLPTPESVIRLYKGIRQVNKTVLGPASRRIPLRSALLPRDIPSLWSDAALASQLTLDSPGALNGVDMVHTHACLGDAISPDLVTERKDNLLVMLSRIALGTTKCWHNVRNLRRNRLALEQCAFAIDRILLHLPPGDGQGLAVHTVRCLSTVAINKIRFIGQLYHRCREQHYGKNTAAWQITRRYCAILLCYMRILLHCAIHAPNARIPENDIEGLRTGVRRASSFLATMLAHEVDRAVLLDFVPGHTHRTLVELCAHGAGLYSEDFVVALEDALRLQAMGPAGDDSGTQMWTAQFEDVVRNMKDNLVQVGATGRASGSQLPLMLSARVPDSS</sequence>
<accession>A0A4Q9M8X5</accession>
<evidence type="ECO:0000313" key="1">
    <source>
        <dbReference type="EMBL" id="TBU23584.1"/>
    </source>
</evidence>
<dbReference type="Proteomes" id="UP000292957">
    <property type="component" value="Unassembled WGS sequence"/>
</dbReference>
<organism evidence="1">
    <name type="scientific">Dichomitus squalens</name>
    <dbReference type="NCBI Taxonomy" id="114155"/>
    <lineage>
        <taxon>Eukaryota</taxon>
        <taxon>Fungi</taxon>
        <taxon>Dikarya</taxon>
        <taxon>Basidiomycota</taxon>
        <taxon>Agaricomycotina</taxon>
        <taxon>Agaricomycetes</taxon>
        <taxon>Polyporales</taxon>
        <taxon>Polyporaceae</taxon>
        <taxon>Dichomitus</taxon>
    </lineage>
</organism>
<protein>
    <submittedName>
        <fullName evidence="1">Uncharacterized protein</fullName>
    </submittedName>
</protein>
<dbReference type="AlphaFoldDB" id="A0A4Q9M8X5"/>
<gene>
    <name evidence="1" type="ORF">BD311DRAFT_70791</name>
</gene>
<dbReference type="EMBL" id="ML143501">
    <property type="protein sequence ID" value="TBU23584.1"/>
    <property type="molecule type" value="Genomic_DNA"/>
</dbReference>